<dbReference type="EMBL" id="KN880438">
    <property type="protein sequence ID" value="KIY73145.1"/>
    <property type="molecule type" value="Genomic_DNA"/>
</dbReference>
<dbReference type="AlphaFoldDB" id="A0A0D7BSA7"/>
<evidence type="ECO:0000256" key="1">
    <source>
        <dbReference type="SAM" id="Phobius"/>
    </source>
</evidence>
<gene>
    <name evidence="3" type="ORF">CYLTODRAFT_485853</name>
</gene>
<keyword evidence="1" id="KW-0472">Membrane</keyword>
<accession>A0A0D7BSA7</accession>
<protein>
    <recommendedName>
        <fullName evidence="2">DUF6533 domain-containing protein</fullName>
    </recommendedName>
</protein>
<evidence type="ECO:0000259" key="2">
    <source>
        <dbReference type="Pfam" id="PF20151"/>
    </source>
</evidence>
<dbReference type="InterPro" id="IPR045340">
    <property type="entry name" value="DUF6533"/>
</dbReference>
<dbReference type="Pfam" id="PF20151">
    <property type="entry name" value="DUF6533"/>
    <property type="match status" value="1"/>
</dbReference>
<feature type="transmembrane region" description="Helical" evidence="1">
    <location>
        <begin position="58"/>
        <end position="81"/>
    </location>
</feature>
<dbReference type="Proteomes" id="UP000054007">
    <property type="component" value="Unassembled WGS sequence"/>
</dbReference>
<feature type="transmembrane region" description="Helical" evidence="1">
    <location>
        <begin position="126"/>
        <end position="148"/>
    </location>
</feature>
<proteinExistence type="predicted"/>
<evidence type="ECO:0000313" key="4">
    <source>
        <dbReference type="Proteomes" id="UP000054007"/>
    </source>
</evidence>
<sequence length="300" mass="33874">MALDARDNLGPDRYTFDVSAGSGAALAILLFDTFLTLDREVEYIWPKPSSAWLKWAFLFARYFPIATETTGRIIEMMILWQHPLCLSRSFVRVWFIIQVVVAWLILLGAEIVMMSRVYAIYNRNRIVAALFLLLLVCETTTVYSGLGITLPAEDFEPRNVTTTMSKSFIYFGASAMVCQLCILVLSVVRYMHGDWGNVRIVTLMMRDGTIAFAVLFFMSMLITVYTMLDLKFASCCYAYMITFISVTECRLILNLQTVPLTEAGSSNSSNVPLTTIVTNDFTDIPEQEDDNTPHTTQEPA</sequence>
<feature type="transmembrane region" description="Helical" evidence="1">
    <location>
        <begin position="20"/>
        <end position="37"/>
    </location>
</feature>
<feature type="transmembrane region" description="Helical" evidence="1">
    <location>
        <begin position="93"/>
        <end position="114"/>
    </location>
</feature>
<dbReference type="STRING" id="1314674.A0A0D7BSA7"/>
<evidence type="ECO:0000313" key="3">
    <source>
        <dbReference type="EMBL" id="KIY73145.1"/>
    </source>
</evidence>
<dbReference type="OrthoDB" id="3066463at2759"/>
<feature type="domain" description="DUF6533" evidence="2">
    <location>
        <begin position="24"/>
        <end position="66"/>
    </location>
</feature>
<feature type="transmembrane region" description="Helical" evidence="1">
    <location>
        <begin position="168"/>
        <end position="188"/>
    </location>
</feature>
<organism evidence="3 4">
    <name type="scientific">Cylindrobasidium torrendii FP15055 ss-10</name>
    <dbReference type="NCBI Taxonomy" id="1314674"/>
    <lineage>
        <taxon>Eukaryota</taxon>
        <taxon>Fungi</taxon>
        <taxon>Dikarya</taxon>
        <taxon>Basidiomycota</taxon>
        <taxon>Agaricomycotina</taxon>
        <taxon>Agaricomycetes</taxon>
        <taxon>Agaricomycetidae</taxon>
        <taxon>Agaricales</taxon>
        <taxon>Marasmiineae</taxon>
        <taxon>Physalacriaceae</taxon>
        <taxon>Cylindrobasidium</taxon>
    </lineage>
</organism>
<reference evidence="3 4" key="1">
    <citation type="journal article" date="2015" name="Fungal Genet. Biol.">
        <title>Evolution of novel wood decay mechanisms in Agaricales revealed by the genome sequences of Fistulina hepatica and Cylindrobasidium torrendii.</title>
        <authorList>
            <person name="Floudas D."/>
            <person name="Held B.W."/>
            <person name="Riley R."/>
            <person name="Nagy L.G."/>
            <person name="Koehler G."/>
            <person name="Ransdell A.S."/>
            <person name="Younus H."/>
            <person name="Chow J."/>
            <person name="Chiniquy J."/>
            <person name="Lipzen A."/>
            <person name="Tritt A."/>
            <person name="Sun H."/>
            <person name="Haridas S."/>
            <person name="LaButti K."/>
            <person name="Ohm R.A."/>
            <person name="Kues U."/>
            <person name="Blanchette R.A."/>
            <person name="Grigoriev I.V."/>
            <person name="Minto R.E."/>
            <person name="Hibbett D.S."/>
        </authorList>
    </citation>
    <scope>NUCLEOTIDE SEQUENCE [LARGE SCALE GENOMIC DNA]</scope>
    <source>
        <strain evidence="3 4">FP15055 ss-10</strain>
    </source>
</reference>
<keyword evidence="4" id="KW-1185">Reference proteome</keyword>
<keyword evidence="1" id="KW-1133">Transmembrane helix</keyword>
<feature type="transmembrane region" description="Helical" evidence="1">
    <location>
        <begin position="209"/>
        <end position="228"/>
    </location>
</feature>
<name>A0A0D7BSA7_9AGAR</name>
<keyword evidence="1" id="KW-0812">Transmembrane</keyword>